<evidence type="ECO:0000313" key="3">
    <source>
        <dbReference type="EMBL" id="MFD1834128.1"/>
    </source>
</evidence>
<gene>
    <name evidence="3" type="ORF">ACFSDA_03475</name>
</gene>
<comment type="caution">
    <text evidence="3">The sequence shown here is derived from an EMBL/GenBank/DDBJ whole genome shotgun (WGS) entry which is preliminary data.</text>
</comment>
<evidence type="ECO:0000313" key="4">
    <source>
        <dbReference type="Proteomes" id="UP001597280"/>
    </source>
</evidence>
<protein>
    <recommendedName>
        <fullName evidence="5">ABC transporter permease</fullName>
    </recommendedName>
</protein>
<keyword evidence="2" id="KW-1133">Transmembrane helix</keyword>
<dbReference type="RefSeq" id="WP_343903564.1">
    <property type="nucleotide sequence ID" value="NZ_BAAAIS010000002.1"/>
</dbReference>
<name>A0ABW4PUR8_9MICO</name>
<dbReference type="EMBL" id="JBHUFL010000002">
    <property type="protein sequence ID" value="MFD1834128.1"/>
    <property type="molecule type" value="Genomic_DNA"/>
</dbReference>
<keyword evidence="2" id="KW-0812">Transmembrane</keyword>
<feature type="transmembrane region" description="Helical" evidence="2">
    <location>
        <begin position="138"/>
        <end position="157"/>
    </location>
</feature>
<feature type="transmembrane region" description="Helical" evidence="2">
    <location>
        <begin position="79"/>
        <end position="97"/>
    </location>
</feature>
<reference evidence="4" key="1">
    <citation type="journal article" date="2019" name="Int. J. Syst. Evol. Microbiol.">
        <title>The Global Catalogue of Microorganisms (GCM) 10K type strain sequencing project: providing services to taxonomists for standard genome sequencing and annotation.</title>
        <authorList>
            <consortium name="The Broad Institute Genomics Platform"/>
            <consortium name="The Broad Institute Genome Sequencing Center for Infectious Disease"/>
            <person name="Wu L."/>
            <person name="Ma J."/>
        </authorList>
    </citation>
    <scope>NUCLEOTIDE SEQUENCE [LARGE SCALE GENOMIC DNA]</scope>
    <source>
        <strain evidence="4">JCM 11650</strain>
    </source>
</reference>
<evidence type="ECO:0000256" key="1">
    <source>
        <dbReference type="SAM" id="MobiDB-lite"/>
    </source>
</evidence>
<feature type="transmembrane region" description="Helical" evidence="2">
    <location>
        <begin position="164"/>
        <end position="184"/>
    </location>
</feature>
<organism evidence="3 4">
    <name type="scientific">Brachybacterium rhamnosum</name>
    <dbReference type="NCBI Taxonomy" id="173361"/>
    <lineage>
        <taxon>Bacteria</taxon>
        <taxon>Bacillati</taxon>
        <taxon>Actinomycetota</taxon>
        <taxon>Actinomycetes</taxon>
        <taxon>Micrococcales</taxon>
        <taxon>Dermabacteraceae</taxon>
        <taxon>Brachybacterium</taxon>
    </lineage>
</organism>
<feature type="transmembrane region" description="Helical" evidence="2">
    <location>
        <begin position="104"/>
        <end position="126"/>
    </location>
</feature>
<feature type="region of interest" description="Disordered" evidence="1">
    <location>
        <begin position="1"/>
        <end position="36"/>
    </location>
</feature>
<evidence type="ECO:0000256" key="2">
    <source>
        <dbReference type="SAM" id="Phobius"/>
    </source>
</evidence>
<feature type="compositionally biased region" description="Pro residues" evidence="1">
    <location>
        <begin position="1"/>
        <end position="23"/>
    </location>
</feature>
<keyword evidence="2" id="KW-0472">Membrane</keyword>
<sequence length="223" mass="23330">MTQPQPGLPAPRPAVPGAPPGFPGPQFGAPVATPDRHERRDGARYGMALVATVIGSYLLTQWSPVGFVGFDDPLLKLQGIVQLGIGLLVLAGGLALAPTALWRAALAAAVVVVPVLLGTVLVISYLRGDLDLPQPFPRMLDLSILGPAVGLLGWLIVRGRSPLTLLLVLGFLLILPAQWAVMYHGIPSPVLWGVELVLAAVIGIAAAWLAALGSRWLPGAVRR</sequence>
<accession>A0ABW4PUR8</accession>
<evidence type="ECO:0008006" key="5">
    <source>
        <dbReference type="Google" id="ProtNLM"/>
    </source>
</evidence>
<feature type="transmembrane region" description="Helical" evidence="2">
    <location>
        <begin position="42"/>
        <end position="59"/>
    </location>
</feature>
<dbReference type="Proteomes" id="UP001597280">
    <property type="component" value="Unassembled WGS sequence"/>
</dbReference>
<proteinExistence type="predicted"/>
<keyword evidence="4" id="KW-1185">Reference proteome</keyword>
<feature type="transmembrane region" description="Helical" evidence="2">
    <location>
        <begin position="190"/>
        <end position="213"/>
    </location>
</feature>